<evidence type="ECO:0000256" key="14">
    <source>
        <dbReference type="HAMAP-Rule" id="MF_02239"/>
    </source>
</evidence>
<comment type="subunit">
    <text evidence="14">Homodimer.</text>
</comment>
<dbReference type="PANTHER" id="PTHR40255:SF1">
    <property type="entry name" value="PROTOPORPHYRINOGEN IX OXIDASE"/>
    <property type="match status" value="1"/>
</dbReference>
<dbReference type="Pfam" id="PF03653">
    <property type="entry name" value="UPF0093"/>
    <property type="match status" value="1"/>
</dbReference>
<evidence type="ECO:0000256" key="2">
    <source>
        <dbReference type="ARBA" id="ARBA00005073"/>
    </source>
</evidence>
<evidence type="ECO:0000256" key="1">
    <source>
        <dbReference type="ARBA" id="ARBA00004651"/>
    </source>
</evidence>
<evidence type="ECO:0000256" key="9">
    <source>
        <dbReference type="ARBA" id="ARBA00022989"/>
    </source>
</evidence>
<feature type="transmembrane region" description="Helical" evidence="14">
    <location>
        <begin position="52"/>
        <end position="76"/>
    </location>
</feature>
<evidence type="ECO:0000313" key="17">
    <source>
        <dbReference type="Proteomes" id="UP001500074"/>
    </source>
</evidence>
<evidence type="ECO:0000256" key="12">
    <source>
        <dbReference type="ARBA" id="ARBA00023136"/>
    </source>
</evidence>
<feature type="binding site" description="axial binding residue" evidence="14">
    <location>
        <position position="87"/>
    </location>
    <ligand>
        <name>heme</name>
        <dbReference type="ChEBI" id="CHEBI:30413"/>
    </ligand>
    <ligandPart>
        <name>Fe</name>
        <dbReference type="ChEBI" id="CHEBI:18248"/>
    </ligandPart>
</feature>
<keyword evidence="7 14" id="KW-0812">Transmembrane</keyword>
<keyword evidence="8 14" id="KW-0479">Metal-binding</keyword>
<dbReference type="HAMAP" id="MF_02239">
    <property type="entry name" value="HemJ"/>
    <property type="match status" value="1"/>
</dbReference>
<feature type="binding site" description="axial binding residue" evidence="14">
    <location>
        <position position="9"/>
    </location>
    <ligand>
        <name>heme</name>
        <dbReference type="ChEBI" id="CHEBI:30413"/>
    </ligand>
    <ligandPart>
        <name>Fe</name>
        <dbReference type="ChEBI" id="CHEBI:18248"/>
    </ligandPart>
</feature>
<comment type="function">
    <text evidence="14 15">Catalyzes the oxidation of protoporphyrinogen IX to protoporphyrin IX.</text>
</comment>
<keyword evidence="5 14" id="KW-1003">Cell membrane</keyword>
<protein>
    <recommendedName>
        <fullName evidence="4 14">Protoporphyrinogen IX oxidase</fullName>
        <shortName evidence="14">PPO</shortName>
        <ecNumber evidence="14 15">1.3.99.-</ecNumber>
    </recommendedName>
</protein>
<keyword evidence="10 14" id="KW-0560">Oxidoreductase</keyword>
<evidence type="ECO:0000256" key="11">
    <source>
        <dbReference type="ARBA" id="ARBA00023004"/>
    </source>
</evidence>
<evidence type="ECO:0000256" key="6">
    <source>
        <dbReference type="ARBA" id="ARBA00022617"/>
    </source>
</evidence>
<dbReference type="PANTHER" id="PTHR40255">
    <property type="entry name" value="UPF0093 MEMBRANE PROTEIN SLR1790"/>
    <property type="match status" value="1"/>
</dbReference>
<evidence type="ECO:0000256" key="3">
    <source>
        <dbReference type="ARBA" id="ARBA00006501"/>
    </source>
</evidence>
<comment type="similarity">
    <text evidence="3 14 15">Belongs to the HemJ family.</text>
</comment>
<proteinExistence type="inferred from homology"/>
<evidence type="ECO:0000256" key="15">
    <source>
        <dbReference type="PIRNR" id="PIRNR004638"/>
    </source>
</evidence>
<organism evidence="16 17">
    <name type="scientific">Modicisalibacter zincidurans</name>
    <dbReference type="NCBI Taxonomy" id="1178777"/>
    <lineage>
        <taxon>Bacteria</taxon>
        <taxon>Pseudomonadati</taxon>
        <taxon>Pseudomonadota</taxon>
        <taxon>Gammaproteobacteria</taxon>
        <taxon>Oceanospirillales</taxon>
        <taxon>Halomonadaceae</taxon>
        <taxon>Modicisalibacter</taxon>
    </lineage>
</organism>
<keyword evidence="11 14" id="KW-0408">Iron</keyword>
<evidence type="ECO:0000256" key="10">
    <source>
        <dbReference type="ARBA" id="ARBA00023002"/>
    </source>
</evidence>
<evidence type="ECO:0000313" key="16">
    <source>
        <dbReference type="EMBL" id="GAA5176776.1"/>
    </source>
</evidence>
<sequence length="143" mass="16480">MYPWIKALHLLAVVTWFAALFYLPRLFVYHAQARDKGDTQAIDYFKVMERKLYRAIMTPSMIAVVLFGGWLIYLVPGFLTQAWLHAKLLLVAALIGYHHMCLVYMKRLAAGTCEKSERFFRAFNEAPTIALVLILILVVVKPF</sequence>
<dbReference type="RefSeq" id="WP_031384954.1">
    <property type="nucleotide sequence ID" value="NZ_BAABKI010000023.1"/>
</dbReference>
<feature type="transmembrane region" description="Helical" evidence="14">
    <location>
        <begin position="82"/>
        <end position="102"/>
    </location>
</feature>
<feature type="transmembrane region" description="Helical" evidence="14">
    <location>
        <begin position="6"/>
        <end position="31"/>
    </location>
</feature>
<keyword evidence="6 14" id="KW-0349">Heme</keyword>
<dbReference type="PIRSF" id="PIRSF004638">
    <property type="entry name" value="UCP004638"/>
    <property type="match status" value="1"/>
</dbReference>
<dbReference type="InterPro" id="IPR005265">
    <property type="entry name" value="HemJ-like"/>
</dbReference>
<evidence type="ECO:0000256" key="5">
    <source>
        <dbReference type="ARBA" id="ARBA00022475"/>
    </source>
</evidence>
<dbReference type="EC" id="1.3.99.-" evidence="14 15"/>
<keyword evidence="12 14" id="KW-0472">Membrane</keyword>
<evidence type="ECO:0000256" key="7">
    <source>
        <dbReference type="ARBA" id="ARBA00022692"/>
    </source>
</evidence>
<keyword evidence="9 14" id="KW-1133">Transmembrane helix</keyword>
<dbReference type="NCBIfam" id="TIGR00701">
    <property type="entry name" value="protoporphyrinogen oxidase HemJ"/>
    <property type="match status" value="1"/>
</dbReference>
<comment type="subcellular location">
    <subcellularLocation>
        <location evidence="1 14">Cell membrane</location>
        <topology evidence="1 14">Multi-pass membrane protein</topology>
    </subcellularLocation>
</comment>
<dbReference type="EMBL" id="BAABKI010000023">
    <property type="protein sequence ID" value="GAA5176776.1"/>
    <property type="molecule type" value="Genomic_DNA"/>
</dbReference>
<dbReference type="Proteomes" id="UP001500074">
    <property type="component" value="Unassembled WGS sequence"/>
</dbReference>
<evidence type="ECO:0000256" key="13">
    <source>
        <dbReference type="ARBA" id="ARBA00048390"/>
    </source>
</evidence>
<comment type="cofactor">
    <cofactor evidence="14 15">
        <name>heme b</name>
        <dbReference type="ChEBI" id="CHEBI:60344"/>
    </cofactor>
    <text evidence="14 15">Binds 1 heme b (iron(II)-protoporphyrin IX) group per subunit.</text>
</comment>
<accession>A0ABP9RFG0</accession>
<feature type="transmembrane region" description="Helical" evidence="14">
    <location>
        <begin position="122"/>
        <end position="140"/>
    </location>
</feature>
<reference evidence="17" key="1">
    <citation type="journal article" date="2019" name="Int. J. Syst. Evol. Microbiol.">
        <title>The Global Catalogue of Microorganisms (GCM) 10K type strain sequencing project: providing services to taxonomists for standard genome sequencing and annotation.</title>
        <authorList>
            <consortium name="The Broad Institute Genomics Platform"/>
            <consortium name="The Broad Institute Genome Sequencing Center for Infectious Disease"/>
            <person name="Wu L."/>
            <person name="Ma J."/>
        </authorList>
    </citation>
    <scope>NUCLEOTIDE SEQUENCE [LARGE SCALE GENOMIC DNA]</scope>
    <source>
        <strain evidence="17">JCM 18472</strain>
    </source>
</reference>
<evidence type="ECO:0000256" key="4">
    <source>
        <dbReference type="ARBA" id="ARBA00017504"/>
    </source>
</evidence>
<gene>
    <name evidence="16" type="primary">hemJ</name>
    <name evidence="16" type="ORF">GCM10023342_23070</name>
</gene>
<comment type="pathway">
    <text evidence="2 14 15">Porphyrin-containing compound metabolism; protoporphyrin-IX biosynthesis; protoporphyrin-IX from protoporphyrinogen-IX: step 1/1.</text>
</comment>
<keyword evidence="17" id="KW-1185">Reference proteome</keyword>
<evidence type="ECO:0000256" key="8">
    <source>
        <dbReference type="ARBA" id="ARBA00022723"/>
    </source>
</evidence>
<name>A0ABP9RFG0_9GAMM</name>
<comment type="caution">
    <text evidence="16">The sequence shown here is derived from an EMBL/GenBank/DDBJ whole genome shotgun (WGS) entry which is preliminary data.</text>
</comment>
<comment type="catalytic activity">
    <reaction evidence="13 14 15">
        <text>protoporphyrinogen IX + 3 A = protoporphyrin IX + 3 AH2</text>
        <dbReference type="Rhea" id="RHEA:62000"/>
        <dbReference type="ChEBI" id="CHEBI:13193"/>
        <dbReference type="ChEBI" id="CHEBI:17499"/>
        <dbReference type="ChEBI" id="CHEBI:57306"/>
        <dbReference type="ChEBI" id="CHEBI:57307"/>
    </reaction>
</comment>